<dbReference type="PANTHER" id="PTHR10091">
    <property type="entry name" value="ALDOSE-1-EPIMERASE"/>
    <property type="match status" value="1"/>
</dbReference>
<evidence type="ECO:0000256" key="6">
    <source>
        <dbReference type="PIRSR" id="PIRSR005096-1"/>
    </source>
</evidence>
<dbReference type="GeneID" id="8248636"/>
<organism evidence="9 10">
    <name type="scientific">Micromonas commoda (strain RCC299 / NOUM17 / CCMP2709)</name>
    <name type="common">Picoplanktonic green alga</name>
    <dbReference type="NCBI Taxonomy" id="296587"/>
    <lineage>
        <taxon>Eukaryota</taxon>
        <taxon>Viridiplantae</taxon>
        <taxon>Chlorophyta</taxon>
        <taxon>Mamiellophyceae</taxon>
        <taxon>Mamiellales</taxon>
        <taxon>Mamiellaceae</taxon>
        <taxon>Micromonas</taxon>
    </lineage>
</organism>
<evidence type="ECO:0000313" key="10">
    <source>
        <dbReference type="Proteomes" id="UP000002009"/>
    </source>
</evidence>
<feature type="active site" description="Proton acceptor" evidence="6">
    <location>
        <position position="357"/>
    </location>
</feature>
<dbReference type="RefSeq" id="XP_002505458.1">
    <property type="nucleotide sequence ID" value="XM_002505412.1"/>
</dbReference>
<dbReference type="InParanoid" id="C1EG54"/>
<feature type="binding site" evidence="7">
    <location>
        <position position="287"/>
    </location>
    <ligand>
        <name>beta-D-galactose</name>
        <dbReference type="ChEBI" id="CHEBI:27667"/>
    </ligand>
</feature>
<keyword evidence="10" id="KW-1185">Reference proteome</keyword>
<dbReference type="GO" id="GO:0033499">
    <property type="term" value="P:galactose catabolic process via UDP-galactose, Leloir pathway"/>
    <property type="evidence" value="ECO:0007669"/>
    <property type="project" value="TreeGrafter"/>
</dbReference>
<name>C1EG54_MICCC</name>
<feature type="binding site" evidence="8">
    <location>
        <begin position="91"/>
        <end position="92"/>
    </location>
    <ligand>
        <name>beta-D-galactose</name>
        <dbReference type="ChEBI" id="CHEBI:27667"/>
    </ligand>
</feature>
<comment type="catalytic activity">
    <reaction evidence="5">
        <text>alpha-D-glucose = beta-D-glucose</text>
        <dbReference type="Rhea" id="RHEA:10264"/>
        <dbReference type="ChEBI" id="CHEBI:15903"/>
        <dbReference type="ChEBI" id="CHEBI:17925"/>
        <dbReference type="EC" id="5.1.3.3"/>
    </reaction>
</comment>
<dbReference type="InterPro" id="IPR014718">
    <property type="entry name" value="GH-type_carb-bd"/>
</dbReference>
<dbReference type="Proteomes" id="UP000002009">
    <property type="component" value="Chromosome 13"/>
</dbReference>
<dbReference type="EC" id="5.1.3.3" evidence="5"/>
<proteinExistence type="inferred from homology"/>
<feature type="active site" description="Proton donor" evidence="6">
    <location>
        <position position="211"/>
    </location>
</feature>
<evidence type="ECO:0000313" key="9">
    <source>
        <dbReference type="EMBL" id="ACO66716.1"/>
    </source>
</evidence>
<dbReference type="GO" id="GO:0004034">
    <property type="term" value="F:aldose 1-epimerase activity"/>
    <property type="evidence" value="ECO:0007669"/>
    <property type="project" value="UniProtKB-EC"/>
</dbReference>
<protein>
    <recommendedName>
        <fullName evidence="5">Aldose 1-epimerase</fullName>
        <ecNumber evidence="5">5.1.3.3</ecNumber>
    </recommendedName>
</protein>
<keyword evidence="4 5" id="KW-0119">Carbohydrate metabolism</keyword>
<dbReference type="KEGG" id="mis:MICPUN_87498"/>
<evidence type="ECO:0000256" key="5">
    <source>
        <dbReference type="PIRNR" id="PIRNR005096"/>
    </source>
</evidence>
<dbReference type="PIRSF" id="PIRSF005096">
    <property type="entry name" value="GALM"/>
    <property type="match status" value="1"/>
</dbReference>
<dbReference type="GO" id="GO:0030246">
    <property type="term" value="F:carbohydrate binding"/>
    <property type="evidence" value="ECO:0007669"/>
    <property type="project" value="InterPro"/>
</dbReference>
<dbReference type="InterPro" id="IPR015443">
    <property type="entry name" value="Aldose_1-epimerase"/>
</dbReference>
<keyword evidence="3 5" id="KW-0413">Isomerase</keyword>
<evidence type="ECO:0000256" key="3">
    <source>
        <dbReference type="ARBA" id="ARBA00023235"/>
    </source>
</evidence>
<dbReference type="InterPro" id="IPR011013">
    <property type="entry name" value="Gal_mutarotase_sf_dom"/>
</dbReference>
<dbReference type="Gene3D" id="2.70.98.10">
    <property type="match status" value="1"/>
</dbReference>
<feature type="binding site" evidence="8">
    <location>
        <begin position="211"/>
        <end position="213"/>
    </location>
    <ligand>
        <name>beta-D-galactose</name>
        <dbReference type="ChEBI" id="CHEBI:27667"/>
    </ligand>
</feature>
<dbReference type="AlphaFoldDB" id="C1EG54"/>
<evidence type="ECO:0000256" key="8">
    <source>
        <dbReference type="PIRSR" id="PIRSR005096-3"/>
    </source>
</evidence>
<comment type="pathway">
    <text evidence="1 5">Carbohydrate metabolism; hexose metabolism.</text>
</comment>
<sequence>MALLALAAAVPTAALVALIIRRRRNDLKVVVIKARGIEVHVSPFGATVTRVVVPDATGALGDVVLGYDRLASYDDPSDRPYLGAIVGRVANRIAGARFTLDGETHALCANNGPNCLHGGSKGFDRAWWTVDEVFEDGTGVRLTHVSEDGDEGFPGRVTIAVTYAVRDNGGSRDVGSTGVDDDRIRRRFDATLATTMVASTNRTTPVNLAQHSYFNLAGHDSGVTIEDHRVKLRCSAYTPVDATSIPTGEIADVTGTAFDLRGGPGVVRDYGVRIGDAMPAGDPGGFDHNFVHDAFVPTDDDDDVSPRVIAQVWEPRSGRSMHVATNAPGVQFYTGNWLNNRGKGGVRYGKHSGFCLETQHFPDAVNQPGFRSCLLRPGDTYRHVMEHRFFV</sequence>
<evidence type="ECO:0000256" key="7">
    <source>
        <dbReference type="PIRSR" id="PIRSR005096-2"/>
    </source>
</evidence>
<dbReference type="OrthoDB" id="274691at2759"/>
<dbReference type="CDD" id="cd09019">
    <property type="entry name" value="galactose_mutarotase_like"/>
    <property type="match status" value="1"/>
</dbReference>
<dbReference type="Pfam" id="PF01263">
    <property type="entry name" value="Aldose_epim"/>
    <property type="match status" value="2"/>
</dbReference>
<dbReference type="PANTHER" id="PTHR10091:SF0">
    <property type="entry name" value="GALACTOSE MUTAROTASE"/>
    <property type="match status" value="1"/>
</dbReference>
<dbReference type="UniPathway" id="UPA00242"/>
<dbReference type="OMA" id="ESLCCIS"/>
<comment type="similarity">
    <text evidence="2 5">Belongs to the aldose epimerase family.</text>
</comment>
<gene>
    <name evidence="9" type="ORF">MICPUN_87498</name>
</gene>
<dbReference type="InterPro" id="IPR008183">
    <property type="entry name" value="Aldose_1/G6P_1-epimerase"/>
</dbReference>
<dbReference type="FunCoup" id="C1EG54">
    <property type="interactions" value="1011"/>
</dbReference>
<dbReference type="SUPFAM" id="SSF74650">
    <property type="entry name" value="Galactose mutarotase-like"/>
    <property type="match status" value="1"/>
</dbReference>
<dbReference type="STRING" id="296587.C1EG54"/>
<dbReference type="InterPro" id="IPR047215">
    <property type="entry name" value="Galactose_mutarotase-like"/>
</dbReference>
<dbReference type="eggNOG" id="KOG1604">
    <property type="taxonomic scope" value="Eukaryota"/>
</dbReference>
<accession>C1EG54</accession>
<dbReference type="GO" id="GO:0006006">
    <property type="term" value="P:glucose metabolic process"/>
    <property type="evidence" value="ECO:0007669"/>
    <property type="project" value="TreeGrafter"/>
</dbReference>
<evidence type="ECO:0000256" key="2">
    <source>
        <dbReference type="ARBA" id="ARBA00006206"/>
    </source>
</evidence>
<evidence type="ECO:0000256" key="4">
    <source>
        <dbReference type="ARBA" id="ARBA00023277"/>
    </source>
</evidence>
<reference evidence="9 10" key="1">
    <citation type="journal article" date="2009" name="Science">
        <title>Green evolution and dynamic adaptations revealed by genomes of the marine picoeukaryotes Micromonas.</title>
        <authorList>
            <person name="Worden A.Z."/>
            <person name="Lee J.H."/>
            <person name="Mock T."/>
            <person name="Rouze P."/>
            <person name="Simmons M.P."/>
            <person name="Aerts A.L."/>
            <person name="Allen A.E."/>
            <person name="Cuvelier M.L."/>
            <person name="Derelle E."/>
            <person name="Everett M.V."/>
            <person name="Foulon E."/>
            <person name="Grimwood J."/>
            <person name="Gundlach H."/>
            <person name="Henrissat B."/>
            <person name="Napoli C."/>
            <person name="McDonald S.M."/>
            <person name="Parker M.S."/>
            <person name="Rombauts S."/>
            <person name="Salamov A."/>
            <person name="Von Dassow P."/>
            <person name="Badger J.H."/>
            <person name="Coutinho P.M."/>
            <person name="Demir E."/>
            <person name="Dubchak I."/>
            <person name="Gentemann C."/>
            <person name="Eikrem W."/>
            <person name="Gready J.E."/>
            <person name="John U."/>
            <person name="Lanier W."/>
            <person name="Lindquist E.A."/>
            <person name="Lucas S."/>
            <person name="Mayer K.F."/>
            <person name="Moreau H."/>
            <person name="Not F."/>
            <person name="Otillar R."/>
            <person name="Panaud O."/>
            <person name="Pangilinan J."/>
            <person name="Paulsen I."/>
            <person name="Piegu B."/>
            <person name="Poliakov A."/>
            <person name="Robbens S."/>
            <person name="Schmutz J."/>
            <person name="Toulza E."/>
            <person name="Wyss T."/>
            <person name="Zelensky A."/>
            <person name="Zhou K."/>
            <person name="Armbrust E.V."/>
            <person name="Bhattacharya D."/>
            <person name="Goodenough U.W."/>
            <person name="Van de Peer Y."/>
            <person name="Grigoriev I.V."/>
        </authorList>
    </citation>
    <scope>NUCLEOTIDE SEQUENCE [LARGE SCALE GENOMIC DNA]</scope>
    <source>
        <strain evidence="10">RCC299 / NOUM17</strain>
    </source>
</reference>
<dbReference type="EMBL" id="CP001331">
    <property type="protein sequence ID" value="ACO66716.1"/>
    <property type="molecule type" value="Genomic_DNA"/>
</dbReference>
<evidence type="ECO:0000256" key="1">
    <source>
        <dbReference type="ARBA" id="ARBA00005028"/>
    </source>
</evidence>